<dbReference type="SMART" id="SM00363">
    <property type="entry name" value="S4"/>
    <property type="match status" value="1"/>
</dbReference>
<sequence length="135" mass="14711">MSNTRVAAGQEKDKKHPPAVVLTYASLERRLDTIVFRACLATSIWQARQMVLRGKVSVNGVKTPRPAHHASPGDIISVVPNAIPLLSEPATESGLTFKSTLIRAQLCTYGIQSRGQEKVKIPSPFPPDLHALAYE</sequence>
<dbReference type="GO" id="GO:0019843">
    <property type="term" value="F:rRNA binding"/>
    <property type="evidence" value="ECO:0007669"/>
    <property type="project" value="UniProtKB-KW"/>
</dbReference>
<comment type="similarity">
    <text evidence="1">Belongs to the universal ribosomal protein uS4 family.</text>
</comment>
<dbReference type="InterPro" id="IPR002942">
    <property type="entry name" value="S4_RNA-bd"/>
</dbReference>
<keyword evidence="5" id="KW-0687">Ribonucleoprotein</keyword>
<evidence type="ECO:0000256" key="3">
    <source>
        <dbReference type="ARBA" id="ARBA00022884"/>
    </source>
</evidence>
<dbReference type="InterPro" id="IPR036986">
    <property type="entry name" value="S4_RNA-bd_sf"/>
</dbReference>
<proteinExistence type="inferred from homology"/>
<organism evidence="8 9">
    <name type="scientific">Paraglomus occultum</name>
    <dbReference type="NCBI Taxonomy" id="144539"/>
    <lineage>
        <taxon>Eukaryota</taxon>
        <taxon>Fungi</taxon>
        <taxon>Fungi incertae sedis</taxon>
        <taxon>Mucoromycota</taxon>
        <taxon>Glomeromycotina</taxon>
        <taxon>Glomeromycetes</taxon>
        <taxon>Paraglomerales</taxon>
        <taxon>Paraglomeraceae</taxon>
        <taxon>Paraglomus</taxon>
    </lineage>
</organism>
<evidence type="ECO:0000256" key="4">
    <source>
        <dbReference type="ARBA" id="ARBA00022980"/>
    </source>
</evidence>
<keyword evidence="9" id="KW-1185">Reference proteome</keyword>
<dbReference type="GO" id="GO:0003735">
    <property type="term" value="F:structural constituent of ribosome"/>
    <property type="evidence" value="ECO:0007669"/>
    <property type="project" value="TreeGrafter"/>
</dbReference>
<dbReference type="PANTHER" id="PTHR11831:SF4">
    <property type="entry name" value="SMALL RIBOSOMAL SUBUNIT PROTEIN US4M"/>
    <property type="match status" value="1"/>
</dbReference>
<dbReference type="EMBL" id="CAJVPJ010005310">
    <property type="protein sequence ID" value="CAG8660419.1"/>
    <property type="molecule type" value="Genomic_DNA"/>
</dbReference>
<accession>A0A9N9E1D6</accession>
<dbReference type="GO" id="GO:0042274">
    <property type="term" value="P:ribosomal small subunit biogenesis"/>
    <property type="evidence" value="ECO:0007669"/>
    <property type="project" value="TreeGrafter"/>
</dbReference>
<feature type="non-terminal residue" evidence="8">
    <location>
        <position position="135"/>
    </location>
</feature>
<protein>
    <submittedName>
        <fullName evidence="8">252_t:CDS:1</fullName>
    </submittedName>
</protein>
<dbReference type="GO" id="GO:0005763">
    <property type="term" value="C:mitochondrial small ribosomal subunit"/>
    <property type="evidence" value="ECO:0007669"/>
    <property type="project" value="TreeGrafter"/>
</dbReference>
<dbReference type="PANTHER" id="PTHR11831">
    <property type="entry name" value="30S 40S RIBOSOMAL PROTEIN"/>
    <property type="match status" value="1"/>
</dbReference>
<evidence type="ECO:0000256" key="6">
    <source>
        <dbReference type="PROSITE-ProRule" id="PRU00182"/>
    </source>
</evidence>
<dbReference type="PROSITE" id="PS50889">
    <property type="entry name" value="S4"/>
    <property type="match status" value="1"/>
</dbReference>
<evidence type="ECO:0000259" key="7">
    <source>
        <dbReference type="SMART" id="SM00363"/>
    </source>
</evidence>
<keyword evidence="4" id="KW-0689">Ribosomal protein</keyword>
<evidence type="ECO:0000313" key="9">
    <source>
        <dbReference type="Proteomes" id="UP000789572"/>
    </source>
</evidence>
<dbReference type="CDD" id="cd00165">
    <property type="entry name" value="S4"/>
    <property type="match status" value="1"/>
</dbReference>
<dbReference type="Proteomes" id="UP000789572">
    <property type="component" value="Unassembled WGS sequence"/>
</dbReference>
<feature type="domain" description="RNA-binding S4" evidence="7">
    <location>
        <begin position="29"/>
        <end position="91"/>
    </location>
</feature>
<name>A0A9N9E1D6_9GLOM</name>
<gene>
    <name evidence="8" type="ORF">POCULU_LOCUS10429</name>
</gene>
<evidence type="ECO:0000256" key="5">
    <source>
        <dbReference type="ARBA" id="ARBA00023274"/>
    </source>
</evidence>
<evidence type="ECO:0000313" key="8">
    <source>
        <dbReference type="EMBL" id="CAG8660419.1"/>
    </source>
</evidence>
<dbReference type="AlphaFoldDB" id="A0A9N9E1D6"/>
<dbReference type="InterPro" id="IPR022801">
    <property type="entry name" value="Ribosomal_uS4"/>
</dbReference>
<dbReference type="Gene3D" id="3.10.290.10">
    <property type="entry name" value="RNA-binding S4 domain"/>
    <property type="match status" value="1"/>
</dbReference>
<reference evidence="8" key="1">
    <citation type="submission" date="2021-06" db="EMBL/GenBank/DDBJ databases">
        <authorList>
            <person name="Kallberg Y."/>
            <person name="Tangrot J."/>
            <person name="Rosling A."/>
        </authorList>
    </citation>
    <scope>NUCLEOTIDE SEQUENCE</scope>
    <source>
        <strain evidence="8">IA702</strain>
    </source>
</reference>
<dbReference type="OrthoDB" id="3356781at2759"/>
<dbReference type="Pfam" id="PF01479">
    <property type="entry name" value="S4"/>
    <property type="match status" value="1"/>
</dbReference>
<keyword evidence="3 6" id="KW-0694">RNA-binding</keyword>
<evidence type="ECO:0000256" key="2">
    <source>
        <dbReference type="ARBA" id="ARBA00022730"/>
    </source>
</evidence>
<dbReference type="PROSITE" id="PS00632">
    <property type="entry name" value="RIBOSOMAL_S4"/>
    <property type="match status" value="1"/>
</dbReference>
<dbReference type="InterPro" id="IPR018079">
    <property type="entry name" value="Ribosomal_uS4_CS"/>
</dbReference>
<evidence type="ECO:0000256" key="1">
    <source>
        <dbReference type="ARBA" id="ARBA00007465"/>
    </source>
</evidence>
<comment type="caution">
    <text evidence="8">The sequence shown here is derived from an EMBL/GenBank/DDBJ whole genome shotgun (WGS) entry which is preliminary data.</text>
</comment>
<dbReference type="SUPFAM" id="SSF55174">
    <property type="entry name" value="Alpha-L RNA-binding motif"/>
    <property type="match status" value="1"/>
</dbReference>
<keyword evidence="2 6" id="KW-0699">rRNA-binding</keyword>